<dbReference type="InterPro" id="IPR029045">
    <property type="entry name" value="ClpP/crotonase-like_dom_sf"/>
</dbReference>
<feature type="domain" description="Enoyl-CoA hydratase/isomerase" evidence="7">
    <location>
        <begin position="44"/>
        <end position="383"/>
    </location>
</feature>
<proteinExistence type="predicted"/>
<dbReference type="Gene3D" id="3.90.226.10">
    <property type="entry name" value="2-enoyl-CoA Hydratase, Chain A, domain 1"/>
    <property type="match status" value="1"/>
</dbReference>
<keyword evidence="5" id="KW-0496">Mitochondrion</keyword>
<dbReference type="PROSITE" id="PS00166">
    <property type="entry name" value="ENOYL_COA_HYDRATASE"/>
    <property type="match status" value="1"/>
</dbReference>
<keyword evidence="4" id="KW-0378">Hydrolase</keyword>
<dbReference type="InterPro" id="IPR018376">
    <property type="entry name" value="Enoyl-CoA_hyd/isom_CS"/>
</dbReference>
<dbReference type="AlphaFoldDB" id="A0A2T6ZJ98"/>
<name>A0A2T6ZJ98_TUBBO</name>
<dbReference type="Proteomes" id="UP000244722">
    <property type="component" value="Unassembled WGS sequence"/>
</dbReference>
<dbReference type="EC" id="3.1.2.4" evidence="3"/>
<dbReference type="GO" id="GO:0005739">
    <property type="term" value="C:mitochondrion"/>
    <property type="evidence" value="ECO:0007669"/>
    <property type="project" value="UniProtKB-SubCell"/>
</dbReference>
<dbReference type="SUPFAM" id="SSF52096">
    <property type="entry name" value="ClpP/crotonase"/>
    <property type="match status" value="1"/>
</dbReference>
<sequence length="479" mass="53902">MPLRAKILNPGFSSQQKMSASSLVIKEQDDDAPNDVLFSSTYGIRTIELNRPKELNALNGSMARKIIPRLREWEKSQMANIIILKGVGRALCAGGDVVKLAEFIKSEGPSGVEKAVEYFELEYRLDHLIATYPKPYVAFMDGVTMGGGVGLSVHAPFRIATENTLFAMPETTIGFFPDVGGSFFLPRLDGEIGTYLALTSEKLSGVQAFYSGLATHYIHSTSLPDLEARLAELVFGDYQPLEERWKIVDSTIEEFVTGLPEDTPIQLSGEIREAIDRCFKFNTIEQILEALTQEDSDWSRKALETIETRSPTSVRVTLRQLRAGKEWTISGTFQRELHMAVKFLEGKDFVEGVDALLIRKTKDPKWDPPTLESSNESVTDPYFTMEGDRPRLQLLRDESDASFVDYRQYPHARIGLPSEAEVRQLIRERKMLPDNIIPYLVEDRNGKIGLVEKVRDIIDRKVSTGVDRAIWKEESVESG</sequence>
<dbReference type="InterPro" id="IPR032259">
    <property type="entry name" value="HIBYL-CoA-H"/>
</dbReference>
<comment type="subcellular location">
    <subcellularLocation>
        <location evidence="2">Mitochondrion</location>
    </subcellularLocation>
</comment>
<keyword evidence="9" id="KW-1185">Reference proteome</keyword>
<protein>
    <recommendedName>
        <fullName evidence="3">3-hydroxyisobutyryl-CoA hydrolase</fullName>
        <ecNumber evidence="3">3.1.2.4</ecNumber>
    </recommendedName>
    <alternativeName>
        <fullName evidence="6">3-hydroxyisobutyryl-coenzyme A hydrolase</fullName>
    </alternativeName>
</protein>
<comment type="catalytic activity">
    <reaction evidence="1">
        <text>3-hydroxy-2-methylpropanoyl-CoA + H2O = 3-hydroxy-2-methylpropanoate + CoA + H(+)</text>
        <dbReference type="Rhea" id="RHEA:20888"/>
        <dbReference type="ChEBI" id="CHEBI:11805"/>
        <dbReference type="ChEBI" id="CHEBI:15377"/>
        <dbReference type="ChEBI" id="CHEBI:15378"/>
        <dbReference type="ChEBI" id="CHEBI:57287"/>
        <dbReference type="ChEBI" id="CHEBI:57340"/>
        <dbReference type="EC" id="3.1.2.4"/>
    </reaction>
</comment>
<dbReference type="NCBIfam" id="NF004127">
    <property type="entry name" value="PRK05617.1"/>
    <property type="match status" value="1"/>
</dbReference>
<dbReference type="GO" id="GO:0003860">
    <property type="term" value="F:3-hydroxyisobutyryl-CoA hydrolase activity"/>
    <property type="evidence" value="ECO:0007669"/>
    <property type="project" value="UniProtKB-EC"/>
</dbReference>
<evidence type="ECO:0000256" key="3">
    <source>
        <dbReference type="ARBA" id="ARBA00011915"/>
    </source>
</evidence>
<dbReference type="InterPro" id="IPR045004">
    <property type="entry name" value="ECH_dom"/>
</dbReference>
<evidence type="ECO:0000256" key="6">
    <source>
        <dbReference type="ARBA" id="ARBA00031181"/>
    </source>
</evidence>
<dbReference type="Pfam" id="PF16113">
    <property type="entry name" value="ECH_2"/>
    <property type="match status" value="1"/>
</dbReference>
<evidence type="ECO:0000256" key="1">
    <source>
        <dbReference type="ARBA" id="ARBA00001709"/>
    </source>
</evidence>
<comment type="caution">
    <text evidence="8">The sequence shown here is derived from an EMBL/GenBank/DDBJ whole genome shotgun (WGS) entry which is preliminary data.</text>
</comment>
<dbReference type="CDD" id="cd06558">
    <property type="entry name" value="crotonase-like"/>
    <property type="match status" value="1"/>
</dbReference>
<reference evidence="8 9" key="1">
    <citation type="submission" date="2017-04" db="EMBL/GenBank/DDBJ databases">
        <title>Draft genome sequence of Tuber borchii Vittad., a whitish edible truffle.</title>
        <authorList>
            <consortium name="DOE Joint Genome Institute"/>
            <person name="Murat C."/>
            <person name="Kuo A."/>
            <person name="Barry K.W."/>
            <person name="Clum A."/>
            <person name="Dockter R.B."/>
            <person name="Fauchery L."/>
            <person name="Iotti M."/>
            <person name="Kohler A."/>
            <person name="Labutti K."/>
            <person name="Lindquist E.A."/>
            <person name="Lipzen A."/>
            <person name="Ohm R.A."/>
            <person name="Wang M."/>
            <person name="Grigoriev I.V."/>
            <person name="Zambonelli A."/>
            <person name="Martin F.M."/>
        </authorList>
    </citation>
    <scope>NUCLEOTIDE SEQUENCE [LARGE SCALE GENOMIC DNA]</scope>
    <source>
        <strain evidence="8 9">Tbo3840</strain>
    </source>
</reference>
<organism evidence="8 9">
    <name type="scientific">Tuber borchii</name>
    <name type="common">White truffle</name>
    <dbReference type="NCBI Taxonomy" id="42251"/>
    <lineage>
        <taxon>Eukaryota</taxon>
        <taxon>Fungi</taxon>
        <taxon>Dikarya</taxon>
        <taxon>Ascomycota</taxon>
        <taxon>Pezizomycotina</taxon>
        <taxon>Pezizomycetes</taxon>
        <taxon>Pezizales</taxon>
        <taxon>Tuberaceae</taxon>
        <taxon>Tuber</taxon>
    </lineage>
</organism>
<evidence type="ECO:0000259" key="7">
    <source>
        <dbReference type="Pfam" id="PF16113"/>
    </source>
</evidence>
<dbReference type="GO" id="GO:0006574">
    <property type="term" value="P:L-valine catabolic process"/>
    <property type="evidence" value="ECO:0007669"/>
    <property type="project" value="TreeGrafter"/>
</dbReference>
<dbReference type="EMBL" id="NESQ01000227">
    <property type="protein sequence ID" value="PUU75526.1"/>
    <property type="molecule type" value="Genomic_DNA"/>
</dbReference>
<dbReference type="STRING" id="42251.A0A2T6ZJ98"/>
<dbReference type="PANTHER" id="PTHR43176">
    <property type="entry name" value="3-HYDROXYISOBUTYRYL-COA HYDROLASE-RELATED"/>
    <property type="match status" value="1"/>
</dbReference>
<accession>A0A2T6ZJ98</accession>
<evidence type="ECO:0000256" key="2">
    <source>
        <dbReference type="ARBA" id="ARBA00004173"/>
    </source>
</evidence>
<evidence type="ECO:0000256" key="4">
    <source>
        <dbReference type="ARBA" id="ARBA00022801"/>
    </source>
</evidence>
<evidence type="ECO:0000256" key="5">
    <source>
        <dbReference type="ARBA" id="ARBA00023128"/>
    </source>
</evidence>
<evidence type="ECO:0000313" key="9">
    <source>
        <dbReference type="Proteomes" id="UP000244722"/>
    </source>
</evidence>
<gene>
    <name evidence="8" type="ORF">B9Z19DRAFT_1131185</name>
</gene>
<dbReference type="FunFam" id="3.90.226.10:FF:000026">
    <property type="entry name" value="3-hydroxyisobutyryl-CoA hydrolase, mitochondrial"/>
    <property type="match status" value="1"/>
</dbReference>
<evidence type="ECO:0000313" key="8">
    <source>
        <dbReference type="EMBL" id="PUU75526.1"/>
    </source>
</evidence>
<dbReference type="PANTHER" id="PTHR43176:SF3">
    <property type="entry name" value="3-HYDROXYISOBUTYRYL-COA HYDROLASE, MITOCHONDRIAL"/>
    <property type="match status" value="1"/>
</dbReference>
<dbReference type="OrthoDB" id="1737613at2759"/>